<reference evidence="12" key="1">
    <citation type="submission" date="2023-01" db="EMBL/GenBank/DDBJ databases">
        <title>Genome assembly of the deep-sea coral Lophelia pertusa.</title>
        <authorList>
            <person name="Herrera S."/>
            <person name="Cordes E."/>
        </authorList>
    </citation>
    <scope>NUCLEOTIDE SEQUENCE</scope>
    <source>
        <strain evidence="12">USNM1676648</strain>
        <tissue evidence="12">Polyp</tissue>
    </source>
</reference>
<evidence type="ECO:0000313" key="13">
    <source>
        <dbReference type="Proteomes" id="UP001163046"/>
    </source>
</evidence>
<feature type="transmembrane region" description="Helical" evidence="10">
    <location>
        <begin position="282"/>
        <end position="302"/>
    </location>
</feature>
<gene>
    <name evidence="12" type="ORF">OS493_018175</name>
</gene>
<evidence type="ECO:0000259" key="11">
    <source>
        <dbReference type="PROSITE" id="PS50929"/>
    </source>
</evidence>
<comment type="caution">
    <text evidence="12">The sequence shown here is derived from an EMBL/GenBank/DDBJ whole genome shotgun (WGS) entry which is preliminary data.</text>
</comment>
<feature type="transmembrane region" description="Helical" evidence="10">
    <location>
        <begin position="308"/>
        <end position="330"/>
    </location>
</feature>
<proteinExistence type="inferred from homology"/>
<keyword evidence="4 10" id="KW-0812">Transmembrane</keyword>
<comment type="similarity">
    <text evidence="2">Belongs to the ABC transporter superfamily. ABCC family. Conjugate transporter (TC 3.A.1.208) subfamily.</text>
</comment>
<dbReference type="PANTHER" id="PTHR24223:SF456">
    <property type="entry name" value="MULTIDRUG RESISTANCE-ASSOCIATED PROTEIN LETHAL(2)03659"/>
    <property type="match status" value="1"/>
</dbReference>
<keyword evidence="13" id="KW-1185">Reference proteome</keyword>
<keyword evidence="7 10" id="KW-1133">Transmembrane helix</keyword>
<dbReference type="PROSITE" id="PS50929">
    <property type="entry name" value="ABC_TM1F"/>
    <property type="match status" value="1"/>
</dbReference>
<evidence type="ECO:0000256" key="8">
    <source>
        <dbReference type="ARBA" id="ARBA00023136"/>
    </source>
</evidence>
<evidence type="ECO:0000256" key="7">
    <source>
        <dbReference type="ARBA" id="ARBA00022989"/>
    </source>
</evidence>
<dbReference type="GO" id="GO:0140359">
    <property type="term" value="F:ABC-type transporter activity"/>
    <property type="evidence" value="ECO:0007669"/>
    <property type="project" value="InterPro"/>
</dbReference>
<dbReference type="SUPFAM" id="SSF90123">
    <property type="entry name" value="ABC transporter transmembrane region"/>
    <property type="match status" value="1"/>
</dbReference>
<organism evidence="12 13">
    <name type="scientific">Desmophyllum pertusum</name>
    <dbReference type="NCBI Taxonomy" id="174260"/>
    <lineage>
        <taxon>Eukaryota</taxon>
        <taxon>Metazoa</taxon>
        <taxon>Cnidaria</taxon>
        <taxon>Anthozoa</taxon>
        <taxon>Hexacorallia</taxon>
        <taxon>Scleractinia</taxon>
        <taxon>Caryophylliina</taxon>
        <taxon>Caryophylliidae</taxon>
        <taxon>Desmophyllum</taxon>
    </lineage>
</organism>
<evidence type="ECO:0000256" key="2">
    <source>
        <dbReference type="ARBA" id="ARBA00009726"/>
    </source>
</evidence>
<keyword evidence="5" id="KW-0547">Nucleotide-binding</keyword>
<evidence type="ECO:0000256" key="1">
    <source>
        <dbReference type="ARBA" id="ARBA00004141"/>
    </source>
</evidence>
<comment type="subcellular location">
    <subcellularLocation>
        <location evidence="1">Membrane</location>
        <topology evidence="1">Multi-pass membrane protein</topology>
    </subcellularLocation>
</comment>
<dbReference type="EMBL" id="MU827311">
    <property type="protein sequence ID" value="KAJ7360183.1"/>
    <property type="molecule type" value="Genomic_DNA"/>
</dbReference>
<dbReference type="InterPro" id="IPR050173">
    <property type="entry name" value="ABC_transporter_C-like"/>
</dbReference>
<feature type="transmembrane region" description="Helical" evidence="10">
    <location>
        <begin position="205"/>
        <end position="228"/>
    </location>
</feature>
<dbReference type="InterPro" id="IPR011527">
    <property type="entry name" value="ABC1_TM_dom"/>
</dbReference>
<dbReference type="AlphaFoldDB" id="A0A9W9YNE8"/>
<dbReference type="PANTHER" id="PTHR24223">
    <property type="entry name" value="ATP-BINDING CASSETTE SUB-FAMILY C"/>
    <property type="match status" value="1"/>
</dbReference>
<dbReference type="FunFam" id="1.20.1560.10:FF:000026">
    <property type="entry name" value="Multidrug resistance-associated protein lethal(2)03659"/>
    <property type="match status" value="1"/>
</dbReference>
<keyword evidence="6" id="KW-0067">ATP-binding</keyword>
<keyword evidence="8 10" id="KW-0472">Membrane</keyword>
<dbReference type="SUPFAM" id="SSF52540">
    <property type="entry name" value="P-loop containing nucleoside triphosphate hydrolases"/>
    <property type="match status" value="1"/>
</dbReference>
<evidence type="ECO:0000256" key="6">
    <source>
        <dbReference type="ARBA" id="ARBA00022840"/>
    </source>
</evidence>
<keyword evidence="3" id="KW-0813">Transport</keyword>
<sequence length="543" mass="60637">MEDSEMISEKMTAAGSIVDIEDTGITELKKGDEEEEPMLGEDDRRGSDPGILPSPMAQASFFSKYVTLWWLNTLLSTGAKRPLQAEDLYGLLEGEQTDTVTEILERSIEYNHCKMTLSLSTFIQGSSKNNTQRMGKGSAQSSTSGQRCQLFTRYSQSLGLGYSLLGLVALMHDLLRMAQPIFLGQLVRYFVEESPIPASIPARDAYLYAFALSLCAVISSMFNAPYTFMAQVYGMRIRVACTGLVYRKALKLSTAALRGTTTGHIVNLVSSDTQKFDWSTTLLHYLVIGPIVSAVVLLLLWIQIGPSALAGMGLIVLLAPMQLKMGNMLCMFRTKAIRWMDERVKVMNEVIAGMRVIKMYTWEDSFSKWIRQIRKDELKWFLKLNFIQGAFMSFFFSSSVVISFVTFMAYVMTGEILKAQTVFTCISLFNMIRVVMALHFPIAISLMNECRVSIKRMEDILLLDEMHSEGLITSKLRPKPEDCYIDAKNITAFWNQNLASPTLDNLTFKVSSGELLGVIGTVGSGKVCGIICKLFVTSSRNAK</sequence>
<dbReference type="Gene3D" id="1.20.1560.10">
    <property type="entry name" value="ABC transporter type 1, transmembrane domain"/>
    <property type="match status" value="1"/>
</dbReference>
<dbReference type="InterPro" id="IPR036640">
    <property type="entry name" value="ABC1_TM_sf"/>
</dbReference>
<feature type="domain" description="ABC transmembrane type-1" evidence="11">
    <location>
        <begin position="164"/>
        <end position="432"/>
    </location>
</feature>
<evidence type="ECO:0000256" key="9">
    <source>
        <dbReference type="SAM" id="MobiDB-lite"/>
    </source>
</evidence>
<dbReference type="OrthoDB" id="6500128at2759"/>
<dbReference type="Proteomes" id="UP001163046">
    <property type="component" value="Unassembled WGS sequence"/>
</dbReference>
<evidence type="ECO:0000256" key="3">
    <source>
        <dbReference type="ARBA" id="ARBA00022448"/>
    </source>
</evidence>
<evidence type="ECO:0000256" key="5">
    <source>
        <dbReference type="ARBA" id="ARBA00022741"/>
    </source>
</evidence>
<evidence type="ECO:0000256" key="4">
    <source>
        <dbReference type="ARBA" id="ARBA00022692"/>
    </source>
</evidence>
<evidence type="ECO:0000313" key="12">
    <source>
        <dbReference type="EMBL" id="KAJ7360183.1"/>
    </source>
</evidence>
<name>A0A9W9YNE8_9CNID</name>
<dbReference type="GO" id="GO:0005524">
    <property type="term" value="F:ATP binding"/>
    <property type="evidence" value="ECO:0007669"/>
    <property type="project" value="UniProtKB-KW"/>
</dbReference>
<dbReference type="InterPro" id="IPR027417">
    <property type="entry name" value="P-loop_NTPase"/>
</dbReference>
<dbReference type="Pfam" id="PF00664">
    <property type="entry name" value="ABC_membrane"/>
    <property type="match status" value="1"/>
</dbReference>
<accession>A0A9W9YNE8</accession>
<protein>
    <recommendedName>
        <fullName evidence="11">ABC transmembrane type-1 domain-containing protein</fullName>
    </recommendedName>
</protein>
<evidence type="ECO:0000256" key="10">
    <source>
        <dbReference type="SAM" id="Phobius"/>
    </source>
</evidence>
<feature type="transmembrane region" description="Helical" evidence="10">
    <location>
        <begin position="421"/>
        <end position="447"/>
    </location>
</feature>
<feature type="transmembrane region" description="Helical" evidence="10">
    <location>
        <begin position="384"/>
        <end position="409"/>
    </location>
</feature>
<dbReference type="GO" id="GO:0016020">
    <property type="term" value="C:membrane"/>
    <property type="evidence" value="ECO:0007669"/>
    <property type="project" value="UniProtKB-SubCell"/>
</dbReference>
<feature type="region of interest" description="Disordered" evidence="9">
    <location>
        <begin position="22"/>
        <end position="52"/>
    </location>
</feature>